<evidence type="ECO:0000256" key="1">
    <source>
        <dbReference type="ARBA" id="ARBA00023015"/>
    </source>
</evidence>
<reference evidence="5" key="1">
    <citation type="journal article" date="2019" name="Plant Biotechnol. J.">
        <title>Genome sequencing of the Australian wild diploid species Gossypium australe highlights disease resistance and delayed gland morphogenesis.</title>
        <authorList>
            <person name="Cai Y."/>
            <person name="Cai X."/>
            <person name="Wang Q."/>
            <person name="Wang P."/>
            <person name="Zhang Y."/>
            <person name="Cai C."/>
            <person name="Xu Y."/>
            <person name="Wang K."/>
            <person name="Zhou Z."/>
            <person name="Wang C."/>
            <person name="Geng S."/>
            <person name="Li B."/>
            <person name="Dong Q."/>
            <person name="Hou Y."/>
            <person name="Wang H."/>
            <person name="Ai P."/>
            <person name="Liu Z."/>
            <person name="Yi F."/>
            <person name="Sun M."/>
            <person name="An G."/>
            <person name="Cheng J."/>
            <person name="Zhang Y."/>
            <person name="Shi Q."/>
            <person name="Xie Y."/>
            <person name="Shi X."/>
            <person name="Chang Y."/>
            <person name="Huang F."/>
            <person name="Chen Y."/>
            <person name="Hong S."/>
            <person name="Mi L."/>
            <person name="Sun Q."/>
            <person name="Zhang L."/>
            <person name="Zhou B."/>
            <person name="Peng R."/>
            <person name="Zhang X."/>
            <person name="Liu F."/>
        </authorList>
    </citation>
    <scope>NUCLEOTIDE SEQUENCE [LARGE SCALE GENOMIC DNA]</scope>
    <source>
        <strain evidence="5">cv. PA1801</strain>
    </source>
</reference>
<keyword evidence="1" id="KW-0805">Transcription regulation</keyword>
<feature type="region of interest" description="Disordered" evidence="3">
    <location>
        <begin position="1"/>
        <end position="26"/>
    </location>
</feature>
<keyword evidence="2" id="KW-0804">Transcription</keyword>
<dbReference type="PANTHER" id="PTHR45747:SF4">
    <property type="entry name" value="HISTONE-LYSINE N-METHYLTRANSFERASE E(Z)"/>
    <property type="match status" value="1"/>
</dbReference>
<dbReference type="GO" id="GO:0005634">
    <property type="term" value="C:nucleus"/>
    <property type="evidence" value="ECO:0007669"/>
    <property type="project" value="TreeGrafter"/>
</dbReference>
<dbReference type="EMBL" id="SMMG02000003">
    <property type="protein sequence ID" value="KAA3479669.1"/>
    <property type="molecule type" value="Genomic_DNA"/>
</dbReference>
<dbReference type="Proteomes" id="UP000325315">
    <property type="component" value="Unassembled WGS sequence"/>
</dbReference>
<dbReference type="AlphaFoldDB" id="A0A5B6WD98"/>
<evidence type="ECO:0000256" key="3">
    <source>
        <dbReference type="SAM" id="MobiDB-lite"/>
    </source>
</evidence>
<protein>
    <submittedName>
        <fullName evidence="4">Histone-lysine N-methyltransferase CLF-like</fullName>
    </submittedName>
</protein>
<comment type="caution">
    <text evidence="4">The sequence shown here is derived from an EMBL/GenBank/DDBJ whole genome shotgun (WGS) entry which is preliminary data.</text>
</comment>
<dbReference type="PANTHER" id="PTHR45747">
    <property type="entry name" value="HISTONE-LYSINE N-METHYLTRANSFERASE E(Z)"/>
    <property type="match status" value="1"/>
</dbReference>
<accession>A0A5B6WD98</accession>
<dbReference type="InterPro" id="IPR045318">
    <property type="entry name" value="EZH1/2-like"/>
</dbReference>
<name>A0A5B6WD98_9ROSI</name>
<dbReference type="GO" id="GO:0032259">
    <property type="term" value="P:methylation"/>
    <property type="evidence" value="ECO:0007669"/>
    <property type="project" value="UniProtKB-KW"/>
</dbReference>
<evidence type="ECO:0000313" key="4">
    <source>
        <dbReference type="EMBL" id="KAA3479669.1"/>
    </source>
</evidence>
<evidence type="ECO:0000256" key="2">
    <source>
        <dbReference type="ARBA" id="ARBA00023163"/>
    </source>
</evidence>
<dbReference type="OrthoDB" id="6141102at2759"/>
<proteinExistence type="predicted"/>
<dbReference type="GO" id="GO:0003682">
    <property type="term" value="F:chromatin binding"/>
    <property type="evidence" value="ECO:0007669"/>
    <property type="project" value="TreeGrafter"/>
</dbReference>
<keyword evidence="5" id="KW-1185">Reference proteome</keyword>
<gene>
    <name evidence="4" type="ORF">EPI10_020162</name>
</gene>
<organism evidence="4 5">
    <name type="scientific">Gossypium australe</name>
    <dbReference type="NCBI Taxonomy" id="47621"/>
    <lineage>
        <taxon>Eukaryota</taxon>
        <taxon>Viridiplantae</taxon>
        <taxon>Streptophyta</taxon>
        <taxon>Embryophyta</taxon>
        <taxon>Tracheophyta</taxon>
        <taxon>Spermatophyta</taxon>
        <taxon>Magnoliopsida</taxon>
        <taxon>eudicotyledons</taxon>
        <taxon>Gunneridae</taxon>
        <taxon>Pentapetalae</taxon>
        <taxon>rosids</taxon>
        <taxon>malvids</taxon>
        <taxon>Malvales</taxon>
        <taxon>Malvaceae</taxon>
        <taxon>Malvoideae</taxon>
        <taxon>Gossypium</taxon>
    </lineage>
</organism>
<keyword evidence="4" id="KW-0808">Transferase</keyword>
<sequence>MTAKPSRSASADRSEPPKDSSMTQIEGKSLSVKEILSVIDSLKKQVAADRSLSVKTRLEENKQKLVGITSHLYKLSEERRSSWIINTDSASDLLTKRQKDALGMQNGIDASNGDKDGYSYQEPSTAVLMGSSIPVKNAVRPIKLTEVKKLPPYTTWIFLDREDAGLNLGDDVVGRGSHKPQT</sequence>
<dbReference type="GO" id="GO:0046976">
    <property type="term" value="F:histone H3K27 methyltransferase activity"/>
    <property type="evidence" value="ECO:0007669"/>
    <property type="project" value="TreeGrafter"/>
</dbReference>
<keyword evidence="4" id="KW-0489">Methyltransferase</keyword>
<evidence type="ECO:0000313" key="5">
    <source>
        <dbReference type="Proteomes" id="UP000325315"/>
    </source>
</evidence>
<dbReference type="GO" id="GO:0031507">
    <property type="term" value="P:heterochromatin formation"/>
    <property type="evidence" value="ECO:0007669"/>
    <property type="project" value="TreeGrafter"/>
</dbReference>